<organism evidence="2 3">
    <name type="scientific">Diploptera punctata</name>
    <name type="common">Pacific beetle cockroach</name>
    <dbReference type="NCBI Taxonomy" id="6984"/>
    <lineage>
        <taxon>Eukaryota</taxon>
        <taxon>Metazoa</taxon>
        <taxon>Ecdysozoa</taxon>
        <taxon>Arthropoda</taxon>
        <taxon>Hexapoda</taxon>
        <taxon>Insecta</taxon>
        <taxon>Pterygota</taxon>
        <taxon>Neoptera</taxon>
        <taxon>Polyneoptera</taxon>
        <taxon>Dictyoptera</taxon>
        <taxon>Blattodea</taxon>
        <taxon>Blaberoidea</taxon>
        <taxon>Blaberidae</taxon>
        <taxon>Diplopterinae</taxon>
        <taxon>Diploptera</taxon>
    </lineage>
</organism>
<protein>
    <submittedName>
        <fullName evidence="2">Uncharacterized protein</fullName>
    </submittedName>
</protein>
<feature type="non-terminal residue" evidence="2">
    <location>
        <position position="1"/>
    </location>
</feature>
<keyword evidence="1" id="KW-0812">Transmembrane</keyword>
<feature type="transmembrane region" description="Helical" evidence="1">
    <location>
        <begin position="32"/>
        <end position="52"/>
    </location>
</feature>
<dbReference type="AlphaFoldDB" id="A0AAD7ZAI5"/>
<proteinExistence type="predicted"/>
<keyword evidence="1" id="KW-1133">Transmembrane helix</keyword>
<reference evidence="2" key="2">
    <citation type="submission" date="2023-05" db="EMBL/GenBank/DDBJ databases">
        <authorList>
            <person name="Fouks B."/>
        </authorList>
    </citation>
    <scope>NUCLEOTIDE SEQUENCE</scope>
    <source>
        <strain evidence="2">Stay&amp;Tobe</strain>
        <tissue evidence="2">Testes</tissue>
    </source>
</reference>
<feature type="transmembrane region" description="Helical" evidence="1">
    <location>
        <begin position="64"/>
        <end position="84"/>
    </location>
</feature>
<comment type="caution">
    <text evidence="2">The sequence shown here is derived from an EMBL/GenBank/DDBJ whole genome shotgun (WGS) entry which is preliminary data.</text>
</comment>
<feature type="non-terminal residue" evidence="2">
    <location>
        <position position="85"/>
    </location>
</feature>
<reference evidence="2" key="1">
    <citation type="journal article" date="2023" name="IScience">
        <title>Live-bearing cockroach genome reveals convergent evolutionary mechanisms linked to viviparity in insects and beyond.</title>
        <authorList>
            <person name="Fouks B."/>
            <person name="Harrison M.C."/>
            <person name="Mikhailova A.A."/>
            <person name="Marchal E."/>
            <person name="English S."/>
            <person name="Carruthers M."/>
            <person name="Jennings E.C."/>
            <person name="Chiamaka E.L."/>
            <person name="Frigard R.A."/>
            <person name="Pippel M."/>
            <person name="Attardo G.M."/>
            <person name="Benoit J.B."/>
            <person name="Bornberg-Bauer E."/>
            <person name="Tobe S.S."/>
        </authorList>
    </citation>
    <scope>NUCLEOTIDE SEQUENCE</scope>
    <source>
        <strain evidence="2">Stay&amp;Tobe</strain>
    </source>
</reference>
<dbReference type="Proteomes" id="UP001233999">
    <property type="component" value="Unassembled WGS sequence"/>
</dbReference>
<accession>A0AAD7ZAI5</accession>
<keyword evidence="1" id="KW-0472">Membrane</keyword>
<gene>
    <name evidence="2" type="ORF">L9F63_025471</name>
</gene>
<name>A0AAD7ZAI5_DIPPU</name>
<sequence>DFHPVCVSIVCYRMFWKVIFRLGYHPFLTTAFIPQLISLTLLCHLNLFSFSINTIKIPNPDFKTLLKLTTNFSYYSFLFFIYIFS</sequence>
<evidence type="ECO:0000256" key="1">
    <source>
        <dbReference type="SAM" id="Phobius"/>
    </source>
</evidence>
<evidence type="ECO:0000313" key="2">
    <source>
        <dbReference type="EMBL" id="KAJ9576632.1"/>
    </source>
</evidence>
<dbReference type="EMBL" id="JASPKZ010009566">
    <property type="protein sequence ID" value="KAJ9576632.1"/>
    <property type="molecule type" value="Genomic_DNA"/>
</dbReference>
<evidence type="ECO:0000313" key="3">
    <source>
        <dbReference type="Proteomes" id="UP001233999"/>
    </source>
</evidence>
<keyword evidence="3" id="KW-1185">Reference proteome</keyword>